<accession>A0ACC2URB0</accession>
<keyword evidence="2" id="KW-1185">Reference proteome</keyword>
<dbReference type="EMBL" id="QTSX02000051">
    <property type="protein sequence ID" value="KAJ9089368.1"/>
    <property type="molecule type" value="Genomic_DNA"/>
</dbReference>
<name>A0ACC2URB0_9FUNG</name>
<proteinExistence type="predicted"/>
<organism evidence="1 2">
    <name type="scientific">Entomophthora muscae</name>
    <dbReference type="NCBI Taxonomy" id="34485"/>
    <lineage>
        <taxon>Eukaryota</taxon>
        <taxon>Fungi</taxon>
        <taxon>Fungi incertae sedis</taxon>
        <taxon>Zoopagomycota</taxon>
        <taxon>Entomophthoromycotina</taxon>
        <taxon>Entomophthoromycetes</taxon>
        <taxon>Entomophthorales</taxon>
        <taxon>Entomophthoraceae</taxon>
        <taxon>Entomophthora</taxon>
    </lineage>
</organism>
<gene>
    <name evidence="1" type="ORF">DSO57_1013740</name>
</gene>
<dbReference type="Proteomes" id="UP001165960">
    <property type="component" value="Unassembled WGS sequence"/>
</dbReference>
<protein>
    <submittedName>
        <fullName evidence="1">Uncharacterized protein</fullName>
    </submittedName>
</protein>
<evidence type="ECO:0000313" key="1">
    <source>
        <dbReference type="EMBL" id="KAJ9089368.1"/>
    </source>
</evidence>
<sequence length="1676" mass="188018">MVPYSTVYGLQFLLTQSGVHCILVFQLLNLLCPSWLGHAVESSASQSGKQLHSCTFLAQFIPKAEYYNCAVCRVQVPQLALNCVGCNTKVHIDCFPGQTPDLSIVSPGISSFVSLSGGEDFIRVSLFQTQLCAKCQAPLWGTCLQALQSTSSGELFHPFCVSHQLGQTQQPIPLDVADWLGRQHAIDALEYSIFHDWMKMQLAMAQASPHSQAKAEIKRALDMLETRRPASAMKPSPLFNFSQLAKISSYLGEADTKKPHWGLVSVVSKLQSRLALHSNAAARILLQHIVAHGLAAFVVEKDDIHVLAPFATFNHDFDINFRAADQCFKSKDLHINEYGFMLVRRLLPIAWETFPQRDRLLQLEMAWAMREDSQSTARPSSMGQTRRHLITRYLLPDLAAAQAQMGGMSLAVHLFPQLSLHSETPSMKQCEADLELILRCQAAGFPEELVCDFLDQWAIPFLASIENLPLHLDPTQLVWDLLVERLPGIIYEEGSLGLSAVIDDESFLYKRALHTLRASPSNLASSLAWLRLLSIAQIVIPDALDLLEEFLGHASLDAKQAAQALAFVFHQMSLSLRHPLQPCSKLISKLSAATMLDWLGDGHACQDLVAQAVAIALLEAGHNPIAIESFTLPLPSLRIMPQITFTLTPLLSGNTAASQLLVSLVLVCAPSKVHLVLQSLRLVCASERPAFLSDRALIHRLWELLDPAYGVEDAIVSELLFDVGGASPQFLLSCTCLDGDASFAKQWAWLDCVFGFLSRLTPATARLYPDAWQFIGPYFDCFTSFTLSKEEPFRTKVETLMQAFDTAVLRNLLQFWEIYFDASSIDKRIVTCRQMIKLNLLFPHWAVANWRSLIGLLSLTINQARTQELLTLKVLAFQLCFQMLANGIAIVKREFFTIMYLMAKLLGFSHATLEIQEGTYWVNLKEFNSDYQGHQVLLHAFFSQLKVLLDEPAIMHDDRMFSDEAESLDPDPQCSTKQLLGVQFMDLFFRLGSSCLENPISTGFLSEIIECSMVFIYKYPIDPQPIQDLVVIYIEHLCRQLPTTLSENLTLAILNLFYITLQRVPKITKHTLSTQVLAVINLIDQCAWNEGEPVVLKAHCFLLAVFHAYSSNGIYILILKNYDYDKSKDALFKVLAQVLKDDMHGMQLKPMKLPNRKTVQVPMEQPIFDVMQRLLSLPLENSAVFNKVLTNTYQYILKVYHTGFSEVLLFEYFTVFLPKFARHVADWAPSSLDLTSILSITALILWHHTFVAELVLNNVKHLLKTIIGRFPFQPHALSQLLESIVRSYSGKEDLEDSVDFGTIILEEFASALVRLKPAFRSDQMVSLCQVIFYGTWTTPLSDDHFAEVTPNPAEVSFEELRELTQIPKLFLVFQEIPVYLFTNLIDYLDDPSNFSTPQSLRAGIWGGYLLAALYVLHEIPASTVHLWIESVTPRRGLLTLCWFLMTLTNIENRDNRETLAVLQPSIVELINQGFPSSLPSETLPYTIDDSSSLNLTSHSGLGLMVSQSLIPHLTLAVIKIWASIFSRMSFAAQGQPPDDNAFDDPFFCTSLQSSFWMSIWPTLLSAISVGAYTAPESGLNFHPSLTIPFCKLIVFLAQSMAYIPSPGFLAPEWLCLLNDLATVDPKLPSNQQFRLARALLLNDAISLPYSPIQITQALFKELQETLISRPQLPRPI</sequence>
<reference evidence="1" key="1">
    <citation type="submission" date="2022-04" db="EMBL/GenBank/DDBJ databases">
        <title>Genome of the entomopathogenic fungus Entomophthora muscae.</title>
        <authorList>
            <person name="Elya C."/>
            <person name="Lovett B.R."/>
            <person name="Lee E."/>
            <person name="Macias A.M."/>
            <person name="Hajek A.E."/>
            <person name="De Bivort B.L."/>
            <person name="Kasson M.T."/>
            <person name="De Fine Licht H.H."/>
            <person name="Stajich J.E."/>
        </authorList>
    </citation>
    <scope>NUCLEOTIDE SEQUENCE</scope>
    <source>
        <strain evidence="1">Berkeley</strain>
    </source>
</reference>
<evidence type="ECO:0000313" key="2">
    <source>
        <dbReference type="Proteomes" id="UP001165960"/>
    </source>
</evidence>
<comment type="caution">
    <text evidence="1">The sequence shown here is derived from an EMBL/GenBank/DDBJ whole genome shotgun (WGS) entry which is preliminary data.</text>
</comment>